<dbReference type="PANTHER" id="PTHR43718:SF2">
    <property type="entry name" value="LON PROTEASE HOMOLOG, MITOCHONDRIAL"/>
    <property type="match status" value="1"/>
</dbReference>
<evidence type="ECO:0000313" key="2">
    <source>
        <dbReference type="EMBL" id="KNH02206.1"/>
    </source>
</evidence>
<dbReference type="InterPro" id="IPR003959">
    <property type="entry name" value="ATPase_AAA_core"/>
</dbReference>
<proteinExistence type="predicted"/>
<dbReference type="RefSeq" id="WP_050600143.1">
    <property type="nucleotide sequence ID" value="NZ_JYNE01000023.1"/>
</dbReference>
<feature type="domain" description="AAA+ ATPase" evidence="1">
    <location>
        <begin position="92"/>
        <end position="238"/>
    </location>
</feature>
<comment type="caution">
    <text evidence="2">The sequence shown here is derived from an EMBL/GenBank/DDBJ whole genome shotgun (WGS) entry which is preliminary data.</text>
</comment>
<dbReference type="GO" id="GO:0006515">
    <property type="term" value="P:protein quality control for misfolded or incompletely synthesized proteins"/>
    <property type="evidence" value="ECO:0007669"/>
    <property type="project" value="TreeGrafter"/>
</dbReference>
<gene>
    <name evidence="2" type="ORF">J121_2450</name>
</gene>
<dbReference type="Pfam" id="PF00004">
    <property type="entry name" value="AAA"/>
    <property type="match status" value="1"/>
</dbReference>
<dbReference type="SUPFAM" id="SSF52540">
    <property type="entry name" value="P-loop containing nucleoside triphosphate hydrolases"/>
    <property type="match status" value="1"/>
</dbReference>
<dbReference type="SMART" id="SM00382">
    <property type="entry name" value="AAA"/>
    <property type="match status" value="1"/>
</dbReference>
<dbReference type="Proteomes" id="UP000037446">
    <property type="component" value="Unassembled WGS sequence"/>
</dbReference>
<protein>
    <submittedName>
        <fullName evidence="2">ATPase family</fullName>
    </submittedName>
</protein>
<evidence type="ECO:0000313" key="3">
    <source>
        <dbReference type="Proteomes" id="UP000037446"/>
    </source>
</evidence>
<dbReference type="STRING" id="1306953.J121_2450"/>
<dbReference type="GO" id="GO:0016887">
    <property type="term" value="F:ATP hydrolysis activity"/>
    <property type="evidence" value="ECO:0007669"/>
    <property type="project" value="InterPro"/>
</dbReference>
<sequence length="311" mass="33642">MTKIGGAAYVRPPSIIAPEAVSVEGYDSVANRYNALTGCLALEGACALGDDIHGDIRLIARLRAAAPWLEPAIAVIERQLRVQLWAGQPWIKWRPLCLVGPPGTGKSHLARLIGSIAGTGTMSLDLGGGVSDSRTLEGTARGWTNAQPCWPAVATAQTRTANPVLVLEEIDKAGGSAQGGVAHSVLLTMLERETARHYWDKCLLARVDLSHCCWILTANAASLIPPMLRSRLDIVRIDGPGEEHFDAALARLIASIAKEWGVRPEMLPKLPGRARTILREGFSRKRSVRTLRRHLEAVFGAMILEQSPSRH</sequence>
<dbReference type="InterPro" id="IPR003593">
    <property type="entry name" value="AAA+_ATPase"/>
</dbReference>
<dbReference type="EMBL" id="JYNE01000023">
    <property type="protein sequence ID" value="KNH02206.1"/>
    <property type="molecule type" value="Genomic_DNA"/>
</dbReference>
<dbReference type="PATRIC" id="fig|1306953.7.peg.2534"/>
<dbReference type="GO" id="GO:0005524">
    <property type="term" value="F:ATP binding"/>
    <property type="evidence" value="ECO:0007669"/>
    <property type="project" value="InterPro"/>
</dbReference>
<organism evidence="2 3">
    <name type="scientific">Qipengyuania citrea LAMA 915</name>
    <dbReference type="NCBI Taxonomy" id="1306953"/>
    <lineage>
        <taxon>Bacteria</taxon>
        <taxon>Pseudomonadati</taxon>
        <taxon>Pseudomonadota</taxon>
        <taxon>Alphaproteobacteria</taxon>
        <taxon>Sphingomonadales</taxon>
        <taxon>Erythrobacteraceae</taxon>
        <taxon>Qipengyuania</taxon>
    </lineage>
</organism>
<evidence type="ECO:0000259" key="1">
    <source>
        <dbReference type="SMART" id="SM00382"/>
    </source>
</evidence>
<dbReference type="AlphaFoldDB" id="A0A0L1KE58"/>
<reference evidence="3" key="1">
    <citation type="submission" date="2015-02" db="EMBL/GenBank/DDBJ databases">
        <authorList>
            <person name="Lima A.O."/>
            <person name="Cabral A."/>
            <person name="Porto L.M."/>
            <person name="Silva M.A."/>
        </authorList>
    </citation>
    <scope>NUCLEOTIDE SEQUENCE [LARGE SCALE GENOMIC DNA]</scope>
    <source>
        <strain evidence="3">LAMA 915</strain>
    </source>
</reference>
<accession>A0A0L1KE58</accession>
<dbReference type="GO" id="GO:0004176">
    <property type="term" value="F:ATP-dependent peptidase activity"/>
    <property type="evidence" value="ECO:0007669"/>
    <property type="project" value="InterPro"/>
</dbReference>
<dbReference type="InterPro" id="IPR027417">
    <property type="entry name" value="P-loop_NTPase"/>
</dbReference>
<dbReference type="InterPro" id="IPR027065">
    <property type="entry name" value="Lon_Prtase"/>
</dbReference>
<dbReference type="PANTHER" id="PTHR43718">
    <property type="entry name" value="LON PROTEASE"/>
    <property type="match status" value="1"/>
</dbReference>
<name>A0A0L1KE58_9SPHN</name>
<dbReference type="GO" id="GO:0004252">
    <property type="term" value="F:serine-type endopeptidase activity"/>
    <property type="evidence" value="ECO:0007669"/>
    <property type="project" value="InterPro"/>
</dbReference>
<dbReference type="Gene3D" id="3.40.50.300">
    <property type="entry name" value="P-loop containing nucleotide triphosphate hydrolases"/>
    <property type="match status" value="1"/>
</dbReference>